<dbReference type="GO" id="GO:0003700">
    <property type="term" value="F:DNA-binding transcription factor activity"/>
    <property type="evidence" value="ECO:0007669"/>
    <property type="project" value="InterPro"/>
</dbReference>
<dbReference type="OrthoDB" id="9800334at2"/>
<evidence type="ECO:0000313" key="3">
    <source>
        <dbReference type="EMBL" id="SDD63243.1"/>
    </source>
</evidence>
<dbReference type="EMBL" id="FMZM01000009">
    <property type="protein sequence ID" value="SDD63243.1"/>
    <property type="molecule type" value="Genomic_DNA"/>
</dbReference>
<dbReference type="Pfam" id="PF13411">
    <property type="entry name" value="MerR_1"/>
    <property type="match status" value="1"/>
</dbReference>
<proteinExistence type="predicted"/>
<sequence>MVLVMASDPDLLSIGDLAQATGVNATTLRAWETRFGFPVAMRLPSGHRRYRREDVAAVRSVAQRRDSGLRLDVAIAEILDSARPSTGSVFTTLRREHPHLRAERLHKSTLTALSWAIEDEFCAQADRARIFGAFQTGRLYRPSRARWTELARLAASATVFADFTGTGDLPDDAPVTRIHLDPVSPMRREWVVVCDSADLPVALTAWELPGQETVADSRRVFEAIWTVEPAAVRDAARACARVAHEYDPEVGAPLLFALADAPTPVAPGLSALNSMFTRMLTYVDRHQAREHERR</sequence>
<dbReference type="AlphaFoldDB" id="A0A1G6WC35"/>
<dbReference type="STRING" id="1045774.SAMN05421872_109237"/>
<dbReference type="InterPro" id="IPR009061">
    <property type="entry name" value="DNA-bd_dom_put_sf"/>
</dbReference>
<protein>
    <submittedName>
        <fullName evidence="3">DNA-binding transcriptional regulator, MerR family</fullName>
    </submittedName>
</protein>
<dbReference type="InterPro" id="IPR019278">
    <property type="entry name" value="DICT_dom"/>
</dbReference>
<dbReference type="SMART" id="SM00422">
    <property type="entry name" value="HTH_MERR"/>
    <property type="match status" value="1"/>
</dbReference>
<dbReference type="PROSITE" id="PS50937">
    <property type="entry name" value="HTH_MERR_2"/>
    <property type="match status" value="1"/>
</dbReference>
<dbReference type="Pfam" id="PF10069">
    <property type="entry name" value="DICT"/>
    <property type="match status" value="1"/>
</dbReference>
<name>A0A1G6WC35_9ACTN</name>
<keyword evidence="1 3" id="KW-0238">DNA-binding</keyword>
<evidence type="ECO:0000259" key="2">
    <source>
        <dbReference type="PROSITE" id="PS50937"/>
    </source>
</evidence>
<dbReference type="PANTHER" id="PTHR30204">
    <property type="entry name" value="REDOX-CYCLING DRUG-SENSING TRANSCRIPTIONAL ACTIVATOR SOXR"/>
    <property type="match status" value="1"/>
</dbReference>
<reference evidence="3 4" key="1">
    <citation type="submission" date="2016-10" db="EMBL/GenBank/DDBJ databases">
        <authorList>
            <person name="de Groot N.N."/>
        </authorList>
    </citation>
    <scope>NUCLEOTIDE SEQUENCE [LARGE SCALE GENOMIC DNA]</scope>
    <source>
        <strain evidence="3 4">CGMCC 4.6858</strain>
    </source>
</reference>
<organism evidence="3 4">
    <name type="scientific">Nocardioides lianchengensis</name>
    <dbReference type="NCBI Taxonomy" id="1045774"/>
    <lineage>
        <taxon>Bacteria</taxon>
        <taxon>Bacillati</taxon>
        <taxon>Actinomycetota</taxon>
        <taxon>Actinomycetes</taxon>
        <taxon>Propionibacteriales</taxon>
        <taxon>Nocardioidaceae</taxon>
        <taxon>Nocardioides</taxon>
    </lineage>
</organism>
<gene>
    <name evidence="3" type="ORF">SAMN05421872_109237</name>
</gene>
<accession>A0A1G6WC35</accession>
<dbReference type="GO" id="GO:0003677">
    <property type="term" value="F:DNA binding"/>
    <property type="evidence" value="ECO:0007669"/>
    <property type="project" value="UniProtKB-KW"/>
</dbReference>
<dbReference type="InterPro" id="IPR047057">
    <property type="entry name" value="MerR_fam"/>
</dbReference>
<dbReference type="SUPFAM" id="SSF46955">
    <property type="entry name" value="Putative DNA-binding domain"/>
    <property type="match status" value="1"/>
</dbReference>
<dbReference type="Gene3D" id="1.10.1660.10">
    <property type="match status" value="1"/>
</dbReference>
<feature type="domain" description="HTH merR-type" evidence="2">
    <location>
        <begin position="11"/>
        <end position="81"/>
    </location>
</feature>
<evidence type="ECO:0000256" key="1">
    <source>
        <dbReference type="ARBA" id="ARBA00023125"/>
    </source>
</evidence>
<dbReference type="Proteomes" id="UP000199034">
    <property type="component" value="Unassembled WGS sequence"/>
</dbReference>
<evidence type="ECO:0000313" key="4">
    <source>
        <dbReference type="Proteomes" id="UP000199034"/>
    </source>
</evidence>
<keyword evidence="4" id="KW-1185">Reference proteome</keyword>
<dbReference type="InterPro" id="IPR000551">
    <property type="entry name" value="MerR-type_HTH_dom"/>
</dbReference>
<dbReference type="PANTHER" id="PTHR30204:SF97">
    <property type="entry name" value="MERR FAMILY REGULATORY PROTEIN"/>
    <property type="match status" value="1"/>
</dbReference>